<dbReference type="EMBL" id="JBGMDY010000001">
    <property type="protein sequence ID" value="KAL2348430.1"/>
    <property type="molecule type" value="Genomic_DNA"/>
</dbReference>
<dbReference type="AlphaFoldDB" id="A0ABD1NJX5"/>
<dbReference type="Proteomes" id="UP001603857">
    <property type="component" value="Unassembled WGS sequence"/>
</dbReference>
<evidence type="ECO:0000313" key="1">
    <source>
        <dbReference type="EMBL" id="KAL2348430.1"/>
    </source>
</evidence>
<evidence type="ECO:0000313" key="2">
    <source>
        <dbReference type="Proteomes" id="UP001603857"/>
    </source>
</evidence>
<sequence>MDSFFKNRDGCSLYGGSWKTSQFLMIKTLRSQRAKVRCKLHDLVLTHKC</sequence>
<accession>A0ABD1NJX5</accession>
<organism evidence="1 2">
    <name type="scientific">Flemingia macrophylla</name>
    <dbReference type="NCBI Taxonomy" id="520843"/>
    <lineage>
        <taxon>Eukaryota</taxon>
        <taxon>Viridiplantae</taxon>
        <taxon>Streptophyta</taxon>
        <taxon>Embryophyta</taxon>
        <taxon>Tracheophyta</taxon>
        <taxon>Spermatophyta</taxon>
        <taxon>Magnoliopsida</taxon>
        <taxon>eudicotyledons</taxon>
        <taxon>Gunneridae</taxon>
        <taxon>Pentapetalae</taxon>
        <taxon>rosids</taxon>
        <taxon>fabids</taxon>
        <taxon>Fabales</taxon>
        <taxon>Fabaceae</taxon>
        <taxon>Papilionoideae</taxon>
        <taxon>50 kb inversion clade</taxon>
        <taxon>NPAAA clade</taxon>
        <taxon>indigoferoid/millettioid clade</taxon>
        <taxon>Phaseoleae</taxon>
        <taxon>Flemingia</taxon>
    </lineage>
</organism>
<comment type="caution">
    <text evidence="1">The sequence shown here is derived from an EMBL/GenBank/DDBJ whole genome shotgun (WGS) entry which is preliminary data.</text>
</comment>
<keyword evidence="2" id="KW-1185">Reference proteome</keyword>
<name>A0ABD1NJX5_9FABA</name>
<gene>
    <name evidence="1" type="ORF">Fmac_002430</name>
</gene>
<protein>
    <submittedName>
        <fullName evidence="1">Uncharacterized protein</fullName>
    </submittedName>
</protein>
<reference evidence="1 2" key="1">
    <citation type="submission" date="2024-08" db="EMBL/GenBank/DDBJ databases">
        <title>Insights into the chromosomal genome structure of Flemingia macrophylla.</title>
        <authorList>
            <person name="Ding Y."/>
            <person name="Zhao Y."/>
            <person name="Bi W."/>
            <person name="Wu M."/>
            <person name="Zhao G."/>
            <person name="Gong Y."/>
            <person name="Li W."/>
            <person name="Zhang P."/>
        </authorList>
    </citation>
    <scope>NUCLEOTIDE SEQUENCE [LARGE SCALE GENOMIC DNA]</scope>
    <source>
        <strain evidence="1">DYQJB</strain>
        <tissue evidence="1">Leaf</tissue>
    </source>
</reference>
<proteinExistence type="predicted"/>